<dbReference type="PROSITE" id="PS51257">
    <property type="entry name" value="PROKAR_LIPOPROTEIN"/>
    <property type="match status" value="1"/>
</dbReference>
<feature type="region of interest" description="Disordered" evidence="1">
    <location>
        <begin position="588"/>
        <end position="643"/>
    </location>
</feature>
<protein>
    <recommendedName>
        <fullName evidence="5">Carbohydrate-binding domain-containing protein</fullName>
    </recommendedName>
</protein>
<dbReference type="InterPro" id="IPR025584">
    <property type="entry name" value="Cthe_2159"/>
</dbReference>
<dbReference type="OrthoDB" id="9812829at2"/>
<keyword evidence="4" id="KW-1185">Reference proteome</keyword>
<evidence type="ECO:0000256" key="2">
    <source>
        <dbReference type="SAM" id="SignalP"/>
    </source>
</evidence>
<dbReference type="Pfam" id="PF14262">
    <property type="entry name" value="Cthe_2159"/>
    <property type="match status" value="1"/>
</dbReference>
<reference evidence="3 4" key="1">
    <citation type="submission" date="2019-07" db="EMBL/GenBank/DDBJ databases">
        <title>Whole genome shotgun sequence of Oceanobacillus sojae NBRC 105379.</title>
        <authorList>
            <person name="Hosoyama A."/>
            <person name="Uohara A."/>
            <person name="Ohji S."/>
            <person name="Ichikawa N."/>
        </authorList>
    </citation>
    <scope>NUCLEOTIDE SEQUENCE [LARGE SCALE GENOMIC DNA]</scope>
    <source>
        <strain evidence="3 4">NBRC 105379</strain>
    </source>
</reference>
<feature type="signal peptide" evidence="2">
    <location>
        <begin position="1"/>
        <end position="24"/>
    </location>
</feature>
<name>A0A511ZEL4_9BACI</name>
<gene>
    <name evidence="3" type="ORF">OSO01_06210</name>
</gene>
<dbReference type="EMBL" id="BJYM01000002">
    <property type="protein sequence ID" value="GEN85882.1"/>
    <property type="molecule type" value="Genomic_DNA"/>
</dbReference>
<feature type="region of interest" description="Disordered" evidence="1">
    <location>
        <begin position="384"/>
        <end position="411"/>
    </location>
</feature>
<organism evidence="3 4">
    <name type="scientific">Oceanobacillus sojae</name>
    <dbReference type="NCBI Taxonomy" id="582851"/>
    <lineage>
        <taxon>Bacteria</taxon>
        <taxon>Bacillati</taxon>
        <taxon>Bacillota</taxon>
        <taxon>Bacilli</taxon>
        <taxon>Bacillales</taxon>
        <taxon>Bacillaceae</taxon>
        <taxon>Oceanobacillus</taxon>
    </lineage>
</organism>
<proteinExistence type="predicted"/>
<dbReference type="AlphaFoldDB" id="A0A511ZEL4"/>
<feature type="chain" id="PRO_5021940287" description="Carbohydrate-binding domain-containing protein" evidence="2">
    <location>
        <begin position="25"/>
        <end position="643"/>
    </location>
</feature>
<feature type="compositionally biased region" description="Polar residues" evidence="1">
    <location>
        <begin position="23"/>
        <end position="41"/>
    </location>
</feature>
<dbReference type="RefSeq" id="WP_147208563.1">
    <property type="nucleotide sequence ID" value="NZ_BJYM01000002.1"/>
</dbReference>
<feature type="region of interest" description="Disordered" evidence="1">
    <location>
        <begin position="23"/>
        <end position="63"/>
    </location>
</feature>
<evidence type="ECO:0008006" key="5">
    <source>
        <dbReference type="Google" id="ProtNLM"/>
    </source>
</evidence>
<comment type="caution">
    <text evidence="3">The sequence shown here is derived from an EMBL/GenBank/DDBJ whole genome shotgun (WGS) entry which is preliminary data.</text>
</comment>
<accession>A0A511ZEL4</accession>
<evidence type="ECO:0000256" key="1">
    <source>
        <dbReference type="SAM" id="MobiDB-lite"/>
    </source>
</evidence>
<dbReference type="Proteomes" id="UP000321558">
    <property type="component" value="Unassembled WGS sequence"/>
</dbReference>
<evidence type="ECO:0000313" key="4">
    <source>
        <dbReference type="Proteomes" id="UP000321558"/>
    </source>
</evidence>
<sequence>MKKIICISLITALLLSACSQNTTAAGDNSQSQETAVSTSQEAAAGDTFGSYEEEDTDTSYDDSSATIELSEEMTSSEGVTVDGKTVTITEAGTYVLSGELADGQVIVNVDKEEKVHLVLKDVTITNSQGPAILIEQAEKIITTLADGTSNTLTDGTDYQLADDETEYDAAFFSKEDLVINGEGELIVNGNYNNGIRSKDDLILISGSYTINAKNNALKGKDSVQIFDGIYMLTTEEGDGIQANNSDDETKGFIAIDGGNFTITSGRDGIQAETAARLQAADINIQTGADTISSEESYKGIKAGTELLLQSGSYDINSADDSLHSDGDITIESGNLLLASEDDGIHADNNLTINGGNLTVTDSYEGLEAGVITINDGDIQITASDDGLNASGDSGATEESETSVSDLFGGPGAEQADESKMIVINGGTLAVDAQGDGLDSNGNIEMSGGTVTVDGPTDNGNGALDYDGTFELSGGILITAGSNGMAMNVSESSSQASFGIYFTEAQEAGTIISLQDSIGNVIATYQPSKAFQHLVISSPELKVGETYTLIQGTEADNSEKNGYYEDGSIVNGIELGALTLADTITNVTDTGEEATQRGMMGDAPGMMPNDGAMPNNGEMPDSGEMPNNGEMPDEDATPHGGSPQ</sequence>
<keyword evidence="2" id="KW-0732">Signal</keyword>
<dbReference type="STRING" id="582851.GCA_900162665_02832"/>
<feature type="compositionally biased region" description="Acidic residues" evidence="1">
    <location>
        <begin position="51"/>
        <end position="60"/>
    </location>
</feature>
<evidence type="ECO:0000313" key="3">
    <source>
        <dbReference type="EMBL" id="GEN85882.1"/>
    </source>
</evidence>